<dbReference type="GO" id="GO:0051301">
    <property type="term" value="P:cell division"/>
    <property type="evidence" value="ECO:0007669"/>
    <property type="project" value="UniProtKB-KW"/>
</dbReference>
<dbReference type="Gene3D" id="1.10.10.10">
    <property type="entry name" value="Winged helix-like DNA-binding domain superfamily/Winged helix DNA-binding domain"/>
    <property type="match status" value="1"/>
</dbReference>
<dbReference type="SUPFAM" id="SSF46785">
    <property type="entry name" value="Winged helix' DNA-binding domain"/>
    <property type="match status" value="1"/>
</dbReference>
<evidence type="ECO:0000256" key="10">
    <source>
        <dbReference type="ARBA" id="ARBA00022989"/>
    </source>
</evidence>
<keyword evidence="5 18" id="KW-0132">Cell division</keyword>
<feature type="transmembrane region" description="Helical" evidence="16">
    <location>
        <begin position="27"/>
        <end position="46"/>
    </location>
</feature>
<dbReference type="Pfam" id="PF17854">
    <property type="entry name" value="FtsK_alpha"/>
    <property type="match status" value="1"/>
</dbReference>
<dbReference type="Pfam" id="PF01580">
    <property type="entry name" value="FtsK_SpoIIIE"/>
    <property type="match status" value="1"/>
</dbReference>
<protein>
    <recommendedName>
        <fullName evidence="3">DNA translocase FtsK</fullName>
    </recommendedName>
</protein>
<evidence type="ECO:0000256" key="4">
    <source>
        <dbReference type="ARBA" id="ARBA00022475"/>
    </source>
</evidence>
<keyword evidence="6 16" id="KW-0812">Transmembrane</keyword>
<dbReference type="InterPro" id="IPR027417">
    <property type="entry name" value="P-loop_NTPase"/>
</dbReference>
<dbReference type="PANTHER" id="PTHR22683">
    <property type="entry name" value="SPORULATION PROTEIN RELATED"/>
    <property type="match status" value="1"/>
</dbReference>
<dbReference type="InterPro" id="IPR036388">
    <property type="entry name" value="WH-like_DNA-bd_sf"/>
</dbReference>
<dbReference type="EMBL" id="CP020663">
    <property type="protein sequence ID" value="ATF10528.1"/>
    <property type="molecule type" value="Genomic_DNA"/>
</dbReference>
<keyword evidence="4" id="KW-1003">Cell membrane</keyword>
<feature type="transmembrane region" description="Helical" evidence="16">
    <location>
        <begin position="167"/>
        <end position="188"/>
    </location>
</feature>
<feature type="region of interest" description="Disordered" evidence="15">
    <location>
        <begin position="902"/>
        <end position="921"/>
    </location>
</feature>
<evidence type="ECO:0000256" key="5">
    <source>
        <dbReference type="ARBA" id="ARBA00022618"/>
    </source>
</evidence>
<dbReference type="Pfam" id="PF13491">
    <property type="entry name" value="FtsK_4TM"/>
    <property type="match status" value="1"/>
</dbReference>
<feature type="transmembrane region" description="Helical" evidence="16">
    <location>
        <begin position="113"/>
        <end position="133"/>
    </location>
</feature>
<evidence type="ECO:0000256" key="14">
    <source>
        <dbReference type="PROSITE-ProRule" id="PRU00289"/>
    </source>
</evidence>
<dbReference type="AlphaFoldDB" id="A0A291BBY0"/>
<evidence type="ECO:0000256" key="1">
    <source>
        <dbReference type="ARBA" id="ARBA00004651"/>
    </source>
</evidence>
<evidence type="ECO:0000256" key="2">
    <source>
        <dbReference type="ARBA" id="ARBA00006474"/>
    </source>
</evidence>
<evidence type="ECO:0000256" key="12">
    <source>
        <dbReference type="ARBA" id="ARBA00023136"/>
    </source>
</evidence>
<keyword evidence="11" id="KW-0238">DNA-binding</keyword>
<evidence type="ECO:0000256" key="13">
    <source>
        <dbReference type="ARBA" id="ARBA00023306"/>
    </source>
</evidence>
<dbReference type="PROSITE" id="PS50901">
    <property type="entry name" value="FTSK"/>
    <property type="match status" value="1"/>
</dbReference>
<dbReference type="Proteomes" id="UP000218160">
    <property type="component" value="Chromosome 2"/>
</dbReference>
<dbReference type="GO" id="GO:0005524">
    <property type="term" value="F:ATP binding"/>
    <property type="evidence" value="ECO:0007669"/>
    <property type="project" value="UniProtKB-UniRule"/>
</dbReference>
<dbReference type="GO" id="GO:0007059">
    <property type="term" value="P:chromosome segregation"/>
    <property type="evidence" value="ECO:0007669"/>
    <property type="project" value="UniProtKB-KW"/>
</dbReference>
<dbReference type="SMART" id="SM00843">
    <property type="entry name" value="Ftsk_gamma"/>
    <property type="match status" value="1"/>
</dbReference>
<proteinExistence type="inferred from homology"/>
<sequence>MKLFWRQEHKQTYTSCRLNGKQRLKETALILGLLSAVFILISLFSYDSADPSWSQTAWDRPVQNAAGTFGAWIADTFFFALGTLAYLLPFILVLGCWVLFLQRDELEPINYTILATRVLGIVLLLLTSCGLADLNFDDFGYFSSGGVVGDLISSIALPLFNLLGTTLVFLFLWAAGFMLFTGISWLTIVDTLGEKMLSIITWVINHACGGKLQIFGITINVSDTFDETGIANGNTLLAKNAKLEKQELVNLTILHKAQNIDQPEIYSPLIPHEPSASMGAEHKDPIVAFGDSSVKSISLPVDVEHAFEGEHKHALLPAVHFHERAKYELGPDGFNSVEDMISFANVDYVVSNMVSLEEQNGSVTKEELGTQNSPLTGSCLSLDTDTSKDMTEHGVLIDEMANTLHPLLFKDELNSPKPRESLPTVDLLDPPRNTTTRASNEELEYQARLIEMRLEDYKIKVTVKDIFPGPVITRFELDPAPGVKVSRIMGLSKDIARSLSTSSVRVVDVIQGKPYIGLELPNTSRETVFMSDVVSSKRFKTSKSPLSVVLGKDIAGEAVVTDLAKAPHMLVAGTTGSGKSVGVNVMIVSMLYKAGPEDVRFIMIDPKMLELSVYEGIPHLLTEVVTDMKDAGNALRWCVAEMERRYKLMSAFGVRSIDGFNDKIKKAHDASHPILDPLWKLGDSMDDTAPILNKLPYIVVIVDEFADLIMVVGKKVEELIARLAQKARAAGIHLVLATQRPSVDVITGLIKANIPTRMAFTVSTKTDSRTILDQSGAESLLGMGDMLFMPNGSNRPSRIHGAFVNDDEVHRVVSNWKARSKSLYINDIINGDHGFAGLLPGETGESGDGEELDELFDLVVEFVTESRRASVSGVQRRFKIGYNRAARIVEQLEVQGIVSSSGHNSNREVLVPSRSSRDGVE</sequence>
<dbReference type="KEGG" id="elux:BTN50_2120"/>
<name>A0A291BBY0_9GAMM</name>
<dbReference type="InterPro" id="IPR036390">
    <property type="entry name" value="WH_DNA-bd_sf"/>
</dbReference>
<evidence type="ECO:0000256" key="7">
    <source>
        <dbReference type="ARBA" id="ARBA00022741"/>
    </source>
</evidence>
<keyword evidence="19" id="KW-1185">Reference proteome</keyword>
<evidence type="ECO:0000256" key="15">
    <source>
        <dbReference type="SAM" id="MobiDB-lite"/>
    </source>
</evidence>
<evidence type="ECO:0000313" key="18">
    <source>
        <dbReference type="EMBL" id="ATF10528.1"/>
    </source>
</evidence>
<dbReference type="Gene3D" id="3.30.980.40">
    <property type="match status" value="1"/>
</dbReference>
<comment type="similarity">
    <text evidence="2">Belongs to the FtsK/SpoIIIE/SftA family.</text>
</comment>
<feature type="transmembrane region" description="Helical" evidence="16">
    <location>
        <begin position="77"/>
        <end position="101"/>
    </location>
</feature>
<feature type="transmembrane region" description="Helical" evidence="16">
    <location>
        <begin position="139"/>
        <end position="160"/>
    </location>
</feature>
<dbReference type="PANTHER" id="PTHR22683:SF41">
    <property type="entry name" value="DNA TRANSLOCASE FTSK"/>
    <property type="match status" value="1"/>
</dbReference>
<feature type="region of interest" description="Disordered" evidence="15">
    <location>
        <begin position="412"/>
        <end position="440"/>
    </location>
</feature>
<keyword evidence="7 14" id="KW-0547">Nucleotide-binding</keyword>
<dbReference type="SUPFAM" id="SSF52540">
    <property type="entry name" value="P-loop containing nucleoside triphosphate hydrolases"/>
    <property type="match status" value="1"/>
</dbReference>
<evidence type="ECO:0000256" key="9">
    <source>
        <dbReference type="ARBA" id="ARBA00022840"/>
    </source>
</evidence>
<reference evidence="19" key="1">
    <citation type="submission" date="2017-04" db="EMBL/GenBank/DDBJ databases">
        <title>Genome evolution of the luminous symbionts of deep sea anglerfish.</title>
        <authorList>
            <person name="Hendry T.A."/>
        </authorList>
    </citation>
    <scope>NUCLEOTIDE SEQUENCE [LARGE SCALE GENOMIC DNA]</scope>
</reference>
<keyword evidence="9 14" id="KW-0067">ATP-binding</keyword>
<keyword evidence="8" id="KW-0159">Chromosome partition</keyword>
<dbReference type="InterPro" id="IPR041027">
    <property type="entry name" value="FtsK_alpha"/>
</dbReference>
<dbReference type="Gene3D" id="3.40.50.300">
    <property type="entry name" value="P-loop containing nucleotide triphosphate hydrolases"/>
    <property type="match status" value="1"/>
</dbReference>
<gene>
    <name evidence="18" type="ORF">BTN50_2120</name>
</gene>
<dbReference type="GO" id="GO:0005886">
    <property type="term" value="C:plasma membrane"/>
    <property type="evidence" value="ECO:0007669"/>
    <property type="project" value="UniProtKB-SubCell"/>
</dbReference>
<keyword evidence="13" id="KW-0131">Cell cycle</keyword>
<accession>A0A291BBY0</accession>
<evidence type="ECO:0000256" key="8">
    <source>
        <dbReference type="ARBA" id="ARBA00022829"/>
    </source>
</evidence>
<evidence type="ECO:0000256" key="11">
    <source>
        <dbReference type="ARBA" id="ARBA00023125"/>
    </source>
</evidence>
<keyword evidence="12 16" id="KW-0472">Membrane</keyword>
<evidence type="ECO:0000256" key="6">
    <source>
        <dbReference type="ARBA" id="ARBA00022692"/>
    </source>
</evidence>
<dbReference type="InterPro" id="IPR050206">
    <property type="entry name" value="FtsK/SpoIIIE/SftA"/>
</dbReference>
<evidence type="ECO:0000313" key="19">
    <source>
        <dbReference type="Proteomes" id="UP000218160"/>
    </source>
</evidence>
<dbReference type="InterPro" id="IPR002543">
    <property type="entry name" value="FtsK_dom"/>
</dbReference>
<dbReference type="InterPro" id="IPR018541">
    <property type="entry name" value="Ftsk_gamma"/>
</dbReference>
<dbReference type="OrthoDB" id="9807790at2"/>
<organism evidence="18 19">
    <name type="scientific">Candidatus Enterovibrio altilux</name>
    <dbReference type="NCBI Taxonomy" id="1927128"/>
    <lineage>
        <taxon>Bacteria</taxon>
        <taxon>Pseudomonadati</taxon>
        <taxon>Pseudomonadota</taxon>
        <taxon>Gammaproteobacteria</taxon>
        <taxon>Vibrionales</taxon>
        <taxon>Vibrionaceae</taxon>
        <taxon>Enterovibrio</taxon>
    </lineage>
</organism>
<evidence type="ECO:0000256" key="16">
    <source>
        <dbReference type="SAM" id="Phobius"/>
    </source>
</evidence>
<dbReference type="CDD" id="cd01127">
    <property type="entry name" value="TrwB_TraG_TraD_VirD4"/>
    <property type="match status" value="1"/>
</dbReference>
<dbReference type="FunFam" id="3.40.50.300:FF:000209">
    <property type="entry name" value="Cell division protein FtsK"/>
    <property type="match status" value="1"/>
</dbReference>
<dbReference type="InterPro" id="IPR025199">
    <property type="entry name" value="FtsK_4TM"/>
</dbReference>
<dbReference type="GO" id="GO:0003677">
    <property type="term" value="F:DNA binding"/>
    <property type="evidence" value="ECO:0007669"/>
    <property type="project" value="UniProtKB-KW"/>
</dbReference>
<keyword evidence="10 16" id="KW-1133">Transmembrane helix</keyword>
<dbReference type="Pfam" id="PF09397">
    <property type="entry name" value="FtsK_gamma"/>
    <property type="match status" value="1"/>
</dbReference>
<dbReference type="RefSeq" id="WP_096619992.1">
    <property type="nucleotide sequence ID" value="NZ_CP020663.1"/>
</dbReference>
<feature type="binding site" evidence="14">
    <location>
        <begin position="573"/>
        <end position="580"/>
    </location>
    <ligand>
        <name>ATP</name>
        <dbReference type="ChEBI" id="CHEBI:30616"/>
    </ligand>
</feature>
<evidence type="ECO:0000256" key="3">
    <source>
        <dbReference type="ARBA" id="ARBA00020887"/>
    </source>
</evidence>
<evidence type="ECO:0000259" key="17">
    <source>
        <dbReference type="PROSITE" id="PS50901"/>
    </source>
</evidence>
<feature type="domain" description="FtsK" evidence="17">
    <location>
        <begin position="556"/>
        <end position="769"/>
    </location>
</feature>
<comment type="subcellular location">
    <subcellularLocation>
        <location evidence="1">Cell membrane</location>
        <topology evidence="1">Multi-pass membrane protein</topology>
    </subcellularLocation>
</comment>